<sequence>MFVTFPALLIYTNLYLDWKYWAMHINSQPIMSPTTKFASSTFIGAHCCSTQPTH</sequence>
<protein>
    <submittedName>
        <fullName evidence="1">Uncharacterized protein</fullName>
    </submittedName>
</protein>
<accession>A0A2P2MXQ9</accession>
<dbReference type="EMBL" id="GGEC01054523">
    <property type="protein sequence ID" value="MBX35007.1"/>
    <property type="molecule type" value="Transcribed_RNA"/>
</dbReference>
<reference evidence="1" key="1">
    <citation type="submission" date="2018-02" db="EMBL/GenBank/DDBJ databases">
        <title>Rhizophora mucronata_Transcriptome.</title>
        <authorList>
            <person name="Meera S.P."/>
            <person name="Sreeshan A."/>
            <person name="Augustine A."/>
        </authorList>
    </citation>
    <scope>NUCLEOTIDE SEQUENCE</scope>
    <source>
        <tissue evidence="1">Leaf</tissue>
    </source>
</reference>
<name>A0A2P2MXQ9_RHIMU</name>
<proteinExistence type="predicted"/>
<dbReference type="AlphaFoldDB" id="A0A2P2MXQ9"/>
<organism evidence="1">
    <name type="scientific">Rhizophora mucronata</name>
    <name type="common">Asiatic mangrove</name>
    <dbReference type="NCBI Taxonomy" id="61149"/>
    <lineage>
        <taxon>Eukaryota</taxon>
        <taxon>Viridiplantae</taxon>
        <taxon>Streptophyta</taxon>
        <taxon>Embryophyta</taxon>
        <taxon>Tracheophyta</taxon>
        <taxon>Spermatophyta</taxon>
        <taxon>Magnoliopsida</taxon>
        <taxon>eudicotyledons</taxon>
        <taxon>Gunneridae</taxon>
        <taxon>Pentapetalae</taxon>
        <taxon>rosids</taxon>
        <taxon>fabids</taxon>
        <taxon>Malpighiales</taxon>
        <taxon>Rhizophoraceae</taxon>
        <taxon>Rhizophora</taxon>
    </lineage>
</organism>
<evidence type="ECO:0000313" key="1">
    <source>
        <dbReference type="EMBL" id="MBX35007.1"/>
    </source>
</evidence>